<dbReference type="Proteomes" id="UP000183997">
    <property type="component" value="Unassembled WGS sequence"/>
</dbReference>
<organism evidence="1 2">
    <name type="scientific">Desulforamulus aeronauticus DSM 10349</name>
    <dbReference type="NCBI Taxonomy" id="1121421"/>
    <lineage>
        <taxon>Bacteria</taxon>
        <taxon>Bacillati</taxon>
        <taxon>Bacillota</taxon>
        <taxon>Clostridia</taxon>
        <taxon>Eubacteriales</taxon>
        <taxon>Peptococcaceae</taxon>
        <taxon>Desulforamulus</taxon>
    </lineage>
</organism>
<name>A0A1M6SN74_9FIRM</name>
<dbReference type="STRING" id="1121421.SAMN02745123_01919"/>
<reference evidence="2" key="1">
    <citation type="submission" date="2016-11" db="EMBL/GenBank/DDBJ databases">
        <authorList>
            <person name="Varghese N."/>
            <person name="Submissions S."/>
        </authorList>
    </citation>
    <scope>NUCLEOTIDE SEQUENCE [LARGE SCALE GENOMIC DNA]</scope>
    <source>
        <strain evidence="2">DSM 10349</strain>
    </source>
</reference>
<protein>
    <submittedName>
        <fullName evidence="1">Uncharacterized protein</fullName>
    </submittedName>
</protein>
<keyword evidence="2" id="KW-1185">Reference proteome</keyword>
<proteinExistence type="predicted"/>
<dbReference type="RefSeq" id="WP_072913577.1">
    <property type="nucleotide sequence ID" value="NZ_FRAR01000014.1"/>
</dbReference>
<dbReference type="AlphaFoldDB" id="A0A1M6SN74"/>
<accession>A0A1M6SN74</accession>
<sequence length="236" mass="26532">MVGERGSGSNAFSLFLILVLLYFAQRGVSVNAYSESSKAQDIPEQPETPTEGKLAVGLSNGEVTEYIPDSVVYFEENDLEPVVPIEQLEFEQTMADPAELTEEEWVAAEEVEEIKEIFEESSEEIELEEASEKEPIVDVFFQVPEENLLDSIEETQNEFIAPDEVTEEPLGWSSSEEEFIQDEQEEQPFMETPSTQITAEPLLGGQDHLFLKPLINDIKTQKVKHAGPKISINFGR</sequence>
<evidence type="ECO:0000313" key="1">
    <source>
        <dbReference type="EMBL" id="SHK46155.1"/>
    </source>
</evidence>
<dbReference type="EMBL" id="FRAR01000014">
    <property type="protein sequence ID" value="SHK46155.1"/>
    <property type="molecule type" value="Genomic_DNA"/>
</dbReference>
<evidence type="ECO:0000313" key="2">
    <source>
        <dbReference type="Proteomes" id="UP000183997"/>
    </source>
</evidence>
<dbReference type="OrthoDB" id="1787155at2"/>
<gene>
    <name evidence="1" type="ORF">SAMN02745123_01919</name>
</gene>